<dbReference type="Proteomes" id="UP000299102">
    <property type="component" value="Unassembled WGS sequence"/>
</dbReference>
<reference evidence="1 2" key="1">
    <citation type="journal article" date="2019" name="Commun. Biol.">
        <title>The bagworm genome reveals a unique fibroin gene that provides high tensile strength.</title>
        <authorList>
            <person name="Kono N."/>
            <person name="Nakamura H."/>
            <person name="Ohtoshi R."/>
            <person name="Tomita M."/>
            <person name="Numata K."/>
            <person name="Arakawa K."/>
        </authorList>
    </citation>
    <scope>NUCLEOTIDE SEQUENCE [LARGE SCALE GENOMIC DNA]</scope>
</reference>
<comment type="caution">
    <text evidence="1">The sequence shown here is derived from an EMBL/GenBank/DDBJ whole genome shotgun (WGS) entry which is preliminary data.</text>
</comment>
<keyword evidence="2" id="KW-1185">Reference proteome</keyword>
<gene>
    <name evidence="1" type="ORF">EVAR_12824_1</name>
</gene>
<evidence type="ECO:0000313" key="2">
    <source>
        <dbReference type="Proteomes" id="UP000299102"/>
    </source>
</evidence>
<name>A0A4C1UC69_EUMVA</name>
<protein>
    <submittedName>
        <fullName evidence="1">Uncharacterized protein</fullName>
    </submittedName>
</protein>
<evidence type="ECO:0000313" key="1">
    <source>
        <dbReference type="EMBL" id="GBP23542.1"/>
    </source>
</evidence>
<proteinExistence type="predicted"/>
<dbReference type="AlphaFoldDB" id="A0A4C1UC69"/>
<dbReference type="EMBL" id="BGZK01000151">
    <property type="protein sequence ID" value="GBP23542.1"/>
    <property type="molecule type" value="Genomic_DNA"/>
</dbReference>
<organism evidence="1 2">
    <name type="scientific">Eumeta variegata</name>
    <name type="common">Bagworm moth</name>
    <name type="synonym">Eumeta japonica</name>
    <dbReference type="NCBI Taxonomy" id="151549"/>
    <lineage>
        <taxon>Eukaryota</taxon>
        <taxon>Metazoa</taxon>
        <taxon>Ecdysozoa</taxon>
        <taxon>Arthropoda</taxon>
        <taxon>Hexapoda</taxon>
        <taxon>Insecta</taxon>
        <taxon>Pterygota</taxon>
        <taxon>Neoptera</taxon>
        <taxon>Endopterygota</taxon>
        <taxon>Lepidoptera</taxon>
        <taxon>Glossata</taxon>
        <taxon>Ditrysia</taxon>
        <taxon>Tineoidea</taxon>
        <taxon>Psychidae</taxon>
        <taxon>Oiketicinae</taxon>
        <taxon>Eumeta</taxon>
    </lineage>
</organism>
<sequence length="75" mass="8205">MFKGRSVPRSRRRCALTMGNVFISVGRSEAERVAGCTYAAASNTPSSHYRTTLRQAASATIDHPARHNQSPPECQ</sequence>
<accession>A0A4C1UC69</accession>